<dbReference type="PROSITE" id="PS00198">
    <property type="entry name" value="4FE4S_FER_1"/>
    <property type="match status" value="1"/>
</dbReference>
<dbReference type="AlphaFoldDB" id="A0A9E7RU83"/>
<feature type="domain" description="4Fe-4S ferredoxin-type" evidence="1">
    <location>
        <begin position="191"/>
        <end position="220"/>
    </location>
</feature>
<dbReference type="Pfam" id="PF00037">
    <property type="entry name" value="Fer4"/>
    <property type="match status" value="1"/>
</dbReference>
<dbReference type="PROSITE" id="PS51379">
    <property type="entry name" value="4FE4S_FER_2"/>
    <property type="match status" value="1"/>
</dbReference>
<reference evidence="2" key="1">
    <citation type="submission" date="2022-09" db="EMBL/GenBank/DDBJ databases">
        <title>Characterization of three MwoI isoschizomers from sequenced genome and metagenomes.</title>
        <authorList>
            <person name="Fomenkov A."/>
            <person name="Xu S.Y."/>
            <person name="Roberts R.J."/>
        </authorList>
    </citation>
    <scope>NUCLEOTIDE SEQUENCE</scope>
    <source>
        <strain evidence="2">DSM 2970</strain>
    </source>
</reference>
<proteinExistence type="predicted"/>
<evidence type="ECO:0000259" key="1">
    <source>
        <dbReference type="PROSITE" id="PS51379"/>
    </source>
</evidence>
<dbReference type="Proteomes" id="UP001065373">
    <property type="component" value="Chromosome"/>
</dbReference>
<name>A0A9E7RU83_METWO</name>
<dbReference type="PANTHER" id="PTHR42827">
    <property type="entry name" value="IRON-SULFUR CLUSTER-BINDING PROTEIN-RELATED"/>
    <property type="match status" value="1"/>
</dbReference>
<gene>
    <name evidence="2" type="ORF">N5910_03340</name>
</gene>
<dbReference type="InterPro" id="IPR017900">
    <property type="entry name" value="4Fe4S_Fe_S_CS"/>
</dbReference>
<dbReference type="PANTHER" id="PTHR42827:SF1">
    <property type="entry name" value="IRON-SULFUR CLUSTER-BINDING PROTEIN"/>
    <property type="match status" value="1"/>
</dbReference>
<sequence length="275" mass="30512">MKNGSCCGNSDPQKDDSKSKCGCGFIEYRDQCRIPNPSKPSVLVDEGFLKEFEEYAGSLGIKKVGYALVTPDVVIAERFIQYPNAIVLTAEMDEELIKTAPGEEAQRLNSSLYDRLAEMTFRLADYLRERGYFAEAIHPMSGILNLTLMAQRAGIGFKGHSGLLITPESGPAQKVSAIITSIASLPLKDDNEHEWITEYCKRCGKCIRACPEEALIEFKGCCSSSVVLMDERCIGCSQGCTFCIENCPFYTKGYHHIRSRFERLMAKPEAAANSR</sequence>
<dbReference type="GeneID" id="75106254"/>
<dbReference type="RefSeq" id="WP_261599772.1">
    <property type="nucleotide sequence ID" value="NZ_CP104550.1"/>
</dbReference>
<dbReference type="EMBL" id="CP104550">
    <property type="protein sequence ID" value="UXH32336.1"/>
    <property type="molecule type" value="Genomic_DNA"/>
</dbReference>
<protein>
    <submittedName>
        <fullName evidence="2">4Fe-4S binding protein</fullName>
    </submittedName>
</protein>
<dbReference type="GO" id="GO:0016491">
    <property type="term" value="F:oxidoreductase activity"/>
    <property type="evidence" value="ECO:0007669"/>
    <property type="project" value="UniProtKB-ARBA"/>
</dbReference>
<evidence type="ECO:0000313" key="2">
    <source>
        <dbReference type="EMBL" id="UXH32336.1"/>
    </source>
</evidence>
<dbReference type="SUPFAM" id="SSF54862">
    <property type="entry name" value="4Fe-4S ferredoxins"/>
    <property type="match status" value="1"/>
</dbReference>
<accession>A0A9E7RU83</accession>
<organism evidence="2">
    <name type="scientific">Methanothermobacter wolfeii</name>
    <name type="common">Methanobacterium wolfei</name>
    <dbReference type="NCBI Taxonomy" id="145261"/>
    <lineage>
        <taxon>Archaea</taxon>
        <taxon>Methanobacteriati</taxon>
        <taxon>Methanobacteriota</taxon>
        <taxon>Methanomada group</taxon>
        <taxon>Methanobacteria</taxon>
        <taxon>Methanobacteriales</taxon>
        <taxon>Methanobacteriaceae</taxon>
        <taxon>Methanothermobacter</taxon>
    </lineage>
</organism>
<dbReference type="Gene3D" id="3.30.70.20">
    <property type="match status" value="1"/>
</dbReference>
<dbReference type="InterPro" id="IPR017896">
    <property type="entry name" value="4Fe4S_Fe-S-bd"/>
</dbReference>